<protein>
    <submittedName>
        <fullName evidence="6">Leucine rich repeat neuronal 4</fullName>
    </submittedName>
</protein>
<feature type="transmembrane region" description="Helical" evidence="4">
    <location>
        <begin position="588"/>
        <end position="611"/>
    </location>
</feature>
<name>H3B973_LATCH</name>
<dbReference type="Gene3D" id="2.60.40.10">
    <property type="entry name" value="Immunoglobulins"/>
    <property type="match status" value="1"/>
</dbReference>
<evidence type="ECO:0000313" key="6">
    <source>
        <dbReference type="Ensembl" id="ENSLACP00000018444.1"/>
    </source>
</evidence>
<dbReference type="EMBL" id="AFYH01031605">
    <property type="status" value="NOT_ANNOTATED_CDS"/>
    <property type="molecule type" value="Genomic_DNA"/>
</dbReference>
<dbReference type="CDD" id="cd00063">
    <property type="entry name" value="FN3"/>
    <property type="match status" value="1"/>
</dbReference>
<dbReference type="GeneTree" id="ENSGT00940000161448"/>
<keyword evidence="4" id="KW-0472">Membrane</keyword>
<dbReference type="Bgee" id="ENSLACG00000016243">
    <property type="expression patterns" value="Expressed in mesonephros"/>
</dbReference>
<dbReference type="STRING" id="7897.ENSLACP00000018444"/>
<dbReference type="InterPro" id="IPR003961">
    <property type="entry name" value="FN3_dom"/>
</dbReference>
<proteinExistence type="predicted"/>
<dbReference type="FunCoup" id="H3B973">
    <property type="interactions" value="25"/>
</dbReference>
<dbReference type="InterPro" id="IPR003591">
    <property type="entry name" value="Leu-rich_rpt_typical-subtyp"/>
</dbReference>
<dbReference type="SUPFAM" id="SSF49265">
    <property type="entry name" value="Fibronectin type III"/>
    <property type="match status" value="1"/>
</dbReference>
<evidence type="ECO:0000313" key="7">
    <source>
        <dbReference type="Proteomes" id="UP000008672"/>
    </source>
</evidence>
<keyword evidence="1" id="KW-0433">Leucine-rich repeat</keyword>
<evidence type="ECO:0000259" key="5">
    <source>
        <dbReference type="PROSITE" id="PS50853"/>
    </source>
</evidence>
<keyword evidence="4" id="KW-0812">Transmembrane</keyword>
<dbReference type="AlphaFoldDB" id="H3B973"/>
<dbReference type="Proteomes" id="UP000008672">
    <property type="component" value="Unassembled WGS sequence"/>
</dbReference>
<dbReference type="eggNOG" id="KOG0619">
    <property type="taxonomic scope" value="Eukaryota"/>
</dbReference>
<reference evidence="6" key="2">
    <citation type="submission" date="2025-08" db="UniProtKB">
        <authorList>
            <consortium name="Ensembl"/>
        </authorList>
    </citation>
    <scope>IDENTIFICATION</scope>
</reference>
<dbReference type="InterPro" id="IPR050328">
    <property type="entry name" value="Dev_Immune_Receptor"/>
</dbReference>
<keyword evidence="2" id="KW-0732">Signal</keyword>
<dbReference type="PROSITE" id="PS51450">
    <property type="entry name" value="LRR"/>
    <property type="match status" value="2"/>
</dbReference>
<dbReference type="SMART" id="SM00369">
    <property type="entry name" value="LRR_TYP"/>
    <property type="match status" value="5"/>
</dbReference>
<dbReference type="Gene3D" id="3.80.10.10">
    <property type="entry name" value="Ribonuclease Inhibitor"/>
    <property type="match status" value="2"/>
</dbReference>
<accession>H3B973</accession>
<evidence type="ECO:0000256" key="4">
    <source>
        <dbReference type="SAM" id="Phobius"/>
    </source>
</evidence>
<organism evidence="6 7">
    <name type="scientific">Latimeria chalumnae</name>
    <name type="common">Coelacanth</name>
    <dbReference type="NCBI Taxonomy" id="7897"/>
    <lineage>
        <taxon>Eukaryota</taxon>
        <taxon>Metazoa</taxon>
        <taxon>Chordata</taxon>
        <taxon>Craniata</taxon>
        <taxon>Vertebrata</taxon>
        <taxon>Euteleostomi</taxon>
        <taxon>Coelacanthiformes</taxon>
        <taxon>Coelacanthidae</taxon>
        <taxon>Latimeria</taxon>
    </lineage>
</organism>
<dbReference type="Pfam" id="PF00041">
    <property type="entry name" value="fn3"/>
    <property type="match status" value="1"/>
</dbReference>
<dbReference type="PANTHER" id="PTHR24373">
    <property type="entry name" value="SLIT RELATED LEUCINE-RICH REPEAT NEURONAL PROTEIN"/>
    <property type="match status" value="1"/>
</dbReference>
<keyword evidence="4" id="KW-1133">Transmembrane helix</keyword>
<feature type="domain" description="Fibronectin type-III" evidence="5">
    <location>
        <begin position="484"/>
        <end position="584"/>
    </location>
</feature>
<dbReference type="InterPro" id="IPR013783">
    <property type="entry name" value="Ig-like_fold"/>
</dbReference>
<dbReference type="SMART" id="SM00060">
    <property type="entry name" value="FN3"/>
    <property type="match status" value="1"/>
</dbReference>
<dbReference type="OMA" id="LTQQGPW"/>
<dbReference type="HOGENOM" id="CLU_022697_0_0_1"/>
<dbReference type="SUPFAM" id="SSF52058">
    <property type="entry name" value="L domain-like"/>
    <property type="match status" value="1"/>
</dbReference>
<reference evidence="6" key="3">
    <citation type="submission" date="2025-09" db="UniProtKB">
        <authorList>
            <consortium name="Ensembl"/>
        </authorList>
    </citation>
    <scope>IDENTIFICATION</scope>
</reference>
<dbReference type="InterPro" id="IPR032675">
    <property type="entry name" value="LRR_dom_sf"/>
</dbReference>
<dbReference type="Ensembl" id="ENSLACT00000018577.1">
    <property type="protein sequence ID" value="ENSLACP00000018444.1"/>
    <property type="gene ID" value="ENSLACG00000016243.1"/>
</dbReference>
<gene>
    <name evidence="6" type="primary">LRRN4</name>
</gene>
<dbReference type="InParanoid" id="H3B973"/>
<keyword evidence="3" id="KW-0677">Repeat</keyword>
<dbReference type="InterPro" id="IPR001611">
    <property type="entry name" value="Leu-rich_rpt"/>
</dbReference>
<dbReference type="Pfam" id="PF13855">
    <property type="entry name" value="LRR_8"/>
    <property type="match status" value="2"/>
</dbReference>
<reference evidence="7" key="1">
    <citation type="submission" date="2011-08" db="EMBL/GenBank/DDBJ databases">
        <title>The draft genome of Latimeria chalumnae.</title>
        <authorList>
            <person name="Di Palma F."/>
            <person name="Alfoldi J."/>
            <person name="Johnson J."/>
            <person name="Berlin A."/>
            <person name="Gnerre S."/>
            <person name="Jaffe D."/>
            <person name="MacCallum I."/>
            <person name="Young S."/>
            <person name="Walker B.J."/>
            <person name="Lander E."/>
            <person name="Lindblad-Toh K."/>
        </authorList>
    </citation>
    <scope>NUCLEOTIDE SEQUENCE [LARGE SCALE GENOMIC DNA]</scope>
    <source>
        <strain evidence="7">Wild caught</strain>
    </source>
</reference>
<keyword evidence="7" id="KW-1185">Reference proteome</keyword>
<dbReference type="InterPro" id="IPR036116">
    <property type="entry name" value="FN3_sf"/>
</dbReference>
<sequence length="634" mass="70591">PRNLTQLDLSRNNITVVEEACLIDFTEVHTLNLSHNKIRSIPWTASIFENLTVLDLSYNQLSSATIRSRMPQLRRLSLAGNPITLISFEDFGIFPMLQLLNLSETLLVSDLDESTVVPPFRSTATPVNNLRELDLSGTRLTDLDQYWCEYLANLEVLHLRQMLILKSLTANLFKCLPNLTTLSCRGSRSLTYFNTKILEDAQHLQFLSLENCNLTTFASWNISSPNITFNLLGNPLQCSCELTWVSNSEKQFVFNRVDDVTCEKEDNGMRTSISLFMLAKNCSVNDSQIVSKPENVSSTTNLIMKLTSLDSLRKDLSSPATEITVFPKSTSQLSLKTNSTVESTFSNKQSVVSHNQSEWTSINTVFTTATTPITVMATAPTYAAATTPTTVMATTPTTIMATTPTTAATTTSTTPLPPRPTTVGEIPIHEVGYYDYTNPVEKPVQDIILKPCDYNPCRHLQKPCIELQRSLDCLCPGLRQDNEIPDSPRLKEVSEITDTSAQVHWCAPNSVVTKYKITYQPEGTESEWSIDGIYTTARQYSLYMLSSDTEYHICVSAFNKGGWSRNKSPSSITGPCTTFKTKPSYRTLIILSTVANGIFLFAVIVLSVCLCKKCKTRALASPYLESTYSIKNPT</sequence>
<evidence type="ECO:0000256" key="1">
    <source>
        <dbReference type="ARBA" id="ARBA00022614"/>
    </source>
</evidence>
<dbReference type="PROSITE" id="PS50853">
    <property type="entry name" value="FN3"/>
    <property type="match status" value="1"/>
</dbReference>
<evidence type="ECO:0000256" key="2">
    <source>
        <dbReference type="ARBA" id="ARBA00022729"/>
    </source>
</evidence>
<dbReference type="PANTHER" id="PTHR24373:SF275">
    <property type="entry name" value="TIR DOMAIN-CONTAINING PROTEIN"/>
    <property type="match status" value="1"/>
</dbReference>
<evidence type="ECO:0000256" key="3">
    <source>
        <dbReference type="ARBA" id="ARBA00022737"/>
    </source>
</evidence>